<reference evidence="2" key="2">
    <citation type="submission" date="2019-07" db="EMBL/GenBank/DDBJ databases">
        <authorList>
            <person name="Yang Y."/>
            <person name="Bocs S."/>
            <person name="Baudouin L."/>
        </authorList>
    </citation>
    <scope>NUCLEOTIDE SEQUENCE</scope>
    <source>
        <tissue evidence="2">Spear leaf of Hainan Tall coconut</tissue>
    </source>
</reference>
<reference evidence="2" key="1">
    <citation type="journal article" date="2017" name="Gigascience">
        <title>The genome draft of coconut (Cocos nucifera).</title>
        <authorList>
            <person name="Xiao Y."/>
            <person name="Xu P."/>
            <person name="Fan H."/>
            <person name="Baudouin L."/>
            <person name="Xia W."/>
            <person name="Bocs S."/>
            <person name="Xu J."/>
            <person name="Li Q."/>
            <person name="Guo A."/>
            <person name="Zhou L."/>
            <person name="Li J."/>
            <person name="Wu Y."/>
            <person name="Ma Z."/>
            <person name="Armero A."/>
            <person name="Issali A.E."/>
            <person name="Liu N."/>
            <person name="Peng M."/>
            <person name="Yang Y."/>
        </authorList>
    </citation>
    <scope>NUCLEOTIDE SEQUENCE</scope>
    <source>
        <tissue evidence="2">Spear leaf of Hainan Tall coconut</tissue>
    </source>
</reference>
<accession>A0A8K0MVC5</accession>
<feature type="compositionally biased region" description="Low complexity" evidence="1">
    <location>
        <begin position="147"/>
        <end position="156"/>
    </location>
</feature>
<dbReference type="EMBL" id="CM017872">
    <property type="protein sequence ID" value="KAG1327310.1"/>
    <property type="molecule type" value="Genomic_DNA"/>
</dbReference>
<dbReference type="AlphaFoldDB" id="A0A8K0MVC5"/>
<protein>
    <submittedName>
        <fullName evidence="2">Putative Vacuolar protein sorting-associated protein 27</fullName>
    </submittedName>
</protein>
<dbReference type="OrthoDB" id="660555at2759"/>
<dbReference type="Proteomes" id="UP000797356">
    <property type="component" value="Chromosome 1"/>
</dbReference>
<dbReference type="PANTHER" id="PTHR47553:SF1">
    <property type="entry name" value="RING_FYVE_PHD ZINC FINGER SUPERFAMILY PROTEIN"/>
    <property type="match status" value="1"/>
</dbReference>
<sequence>MTGAMKPGNLKHALKHEEEILGQILGTDGKQHLSSGQESQADAISDHQKFGSSAPCSSLNQSVTTVRELGVIRSTSVEMHNTVHTDVVSGSPEQLRQQAVEEKKMYKILKAQGKSEEALQAFKHGKELERQAGALEIAIRKSRRMASKASNSSSAAGTQNTDEREELGGKRKLPSQRSKNEKDNLAAELRDLGWSDADLHDADKKSAKVSLQGELSNLLGEITPKSSQGRKTGGIDKSQITAHKKKALLLKREGKLGEAKEELKKAKILEKQLEEQELLGEDEDSDDELSALIRSMDDYKQDDLLLDHAPDPDGNFNYFPGVIDDLAIDGNFEVTDDDVNDPELAAALKSFRWSEEDDQVTNHVMQSVAVDRDALQSQVLALKREALSQKQAGNTAEAMELLKKAKLLERDLETTLLVTSSLREYLRWEYKLSSSARIWSRSALNCPLILLKTRTTTSVRLLFSKNLKLSIHEDSQSKAKLAELPRIHFAKSKMS</sequence>
<evidence type="ECO:0000313" key="2">
    <source>
        <dbReference type="EMBL" id="KAG1327310.1"/>
    </source>
</evidence>
<dbReference type="SUPFAM" id="SSF48452">
    <property type="entry name" value="TPR-like"/>
    <property type="match status" value="1"/>
</dbReference>
<name>A0A8K0MVC5_COCNU</name>
<keyword evidence="3" id="KW-1185">Reference proteome</keyword>
<dbReference type="InterPro" id="IPR011990">
    <property type="entry name" value="TPR-like_helical_dom_sf"/>
</dbReference>
<proteinExistence type="predicted"/>
<evidence type="ECO:0000313" key="3">
    <source>
        <dbReference type="Proteomes" id="UP000797356"/>
    </source>
</evidence>
<gene>
    <name evidence="2" type="ORF">COCNU_01G012440</name>
</gene>
<dbReference type="PANTHER" id="PTHR47553">
    <property type="entry name" value="MYOSIN-11"/>
    <property type="match status" value="1"/>
</dbReference>
<organism evidence="2 3">
    <name type="scientific">Cocos nucifera</name>
    <name type="common">Coconut palm</name>
    <dbReference type="NCBI Taxonomy" id="13894"/>
    <lineage>
        <taxon>Eukaryota</taxon>
        <taxon>Viridiplantae</taxon>
        <taxon>Streptophyta</taxon>
        <taxon>Embryophyta</taxon>
        <taxon>Tracheophyta</taxon>
        <taxon>Spermatophyta</taxon>
        <taxon>Magnoliopsida</taxon>
        <taxon>Liliopsida</taxon>
        <taxon>Arecaceae</taxon>
        <taxon>Arecoideae</taxon>
        <taxon>Cocoseae</taxon>
        <taxon>Attaleinae</taxon>
        <taxon>Cocos</taxon>
    </lineage>
</organism>
<comment type="caution">
    <text evidence="2">The sequence shown here is derived from an EMBL/GenBank/DDBJ whole genome shotgun (WGS) entry which is preliminary data.</text>
</comment>
<evidence type="ECO:0000256" key="1">
    <source>
        <dbReference type="SAM" id="MobiDB-lite"/>
    </source>
</evidence>
<feature type="region of interest" description="Disordered" evidence="1">
    <location>
        <begin position="143"/>
        <end position="182"/>
    </location>
</feature>